<dbReference type="EMBL" id="JAHWXP010000001">
    <property type="protein sequence ID" value="MBY8335773.1"/>
    <property type="molecule type" value="Genomic_DNA"/>
</dbReference>
<feature type="region of interest" description="Disordered" evidence="1">
    <location>
        <begin position="43"/>
        <end position="65"/>
    </location>
</feature>
<gene>
    <name evidence="2" type="ORF">KYN89_01805</name>
</gene>
<reference evidence="2 3" key="1">
    <citation type="submission" date="2021-07" db="EMBL/GenBank/DDBJ databases">
        <title>Alteriqipengyuania abyssalis NZ-12B nov, sp.nov isolated from deep sea sponge in pacific ocean.</title>
        <authorList>
            <person name="Tareen S."/>
            <person name="Wink J."/>
        </authorList>
    </citation>
    <scope>NUCLEOTIDE SEQUENCE [LARGE SCALE GENOMIC DNA]</scope>
    <source>
        <strain evidence="2 3">NZ-12B</strain>
    </source>
</reference>
<dbReference type="RefSeq" id="WP_222823540.1">
    <property type="nucleotide sequence ID" value="NZ_JAHWXP010000001.1"/>
</dbReference>
<protein>
    <recommendedName>
        <fullName evidence="4">Lipoprotein</fullName>
    </recommendedName>
</protein>
<dbReference type="PROSITE" id="PS51257">
    <property type="entry name" value="PROKAR_LIPOPROTEIN"/>
    <property type="match status" value="1"/>
</dbReference>
<sequence length="148" mass="15065">MALLRVAGDDRKVKRMRIAGALAVVGLAFAAVACGGDGAAVANPGDDGTGTTDPTPSPSSSTRTTIACAPNGAQSFDATCSVERIEVEGKILLTVFHPDGGFRRFEQLPDGSGLAAVAGADAVTQTLSGDILEISLAGNRYRFPATTR</sequence>
<evidence type="ECO:0008006" key="4">
    <source>
        <dbReference type="Google" id="ProtNLM"/>
    </source>
</evidence>
<proteinExistence type="predicted"/>
<evidence type="ECO:0000313" key="3">
    <source>
        <dbReference type="Proteomes" id="UP000759298"/>
    </source>
</evidence>
<accession>A0ABS7P9N9</accession>
<evidence type="ECO:0000256" key="1">
    <source>
        <dbReference type="SAM" id="MobiDB-lite"/>
    </source>
</evidence>
<organism evidence="2 3">
    <name type="scientific">Alteriqipengyuania abyssalis</name>
    <dbReference type="NCBI Taxonomy" id="2860200"/>
    <lineage>
        <taxon>Bacteria</taxon>
        <taxon>Pseudomonadati</taxon>
        <taxon>Pseudomonadota</taxon>
        <taxon>Alphaproteobacteria</taxon>
        <taxon>Sphingomonadales</taxon>
        <taxon>Erythrobacteraceae</taxon>
        <taxon>Alteriqipengyuania</taxon>
    </lineage>
</organism>
<comment type="caution">
    <text evidence="2">The sequence shown here is derived from an EMBL/GenBank/DDBJ whole genome shotgun (WGS) entry which is preliminary data.</text>
</comment>
<dbReference type="Proteomes" id="UP000759298">
    <property type="component" value="Unassembled WGS sequence"/>
</dbReference>
<keyword evidence="3" id="KW-1185">Reference proteome</keyword>
<name>A0ABS7P9N9_9SPHN</name>
<evidence type="ECO:0000313" key="2">
    <source>
        <dbReference type="EMBL" id="MBY8335773.1"/>
    </source>
</evidence>